<name>A0A4R5VRG4_9BACI</name>
<dbReference type="InterPro" id="IPR000415">
    <property type="entry name" value="Nitroreductase-like"/>
</dbReference>
<dbReference type="NCBIfam" id="TIGR03605">
    <property type="entry name" value="antibiot_sagB"/>
    <property type="match status" value="1"/>
</dbReference>
<comment type="caution">
    <text evidence="1">The sequence shown here is derived from an EMBL/GenBank/DDBJ whole genome shotgun (WGS) entry which is preliminary data.</text>
</comment>
<evidence type="ECO:0000313" key="2">
    <source>
        <dbReference type="Proteomes" id="UP000295132"/>
    </source>
</evidence>
<dbReference type="GO" id="GO:0016491">
    <property type="term" value="F:oxidoreductase activity"/>
    <property type="evidence" value="ECO:0007669"/>
    <property type="project" value="InterPro"/>
</dbReference>
<dbReference type="Gene3D" id="3.40.109.10">
    <property type="entry name" value="NADH Oxidase"/>
    <property type="match status" value="2"/>
</dbReference>
<dbReference type="SUPFAM" id="SSF55469">
    <property type="entry name" value="FMN-dependent nitroreductase-like"/>
    <property type="match status" value="1"/>
</dbReference>
<organism evidence="1 2">
    <name type="scientific">Bacillus salipaludis</name>
    <dbReference type="NCBI Taxonomy" id="2547811"/>
    <lineage>
        <taxon>Bacteria</taxon>
        <taxon>Bacillati</taxon>
        <taxon>Bacillota</taxon>
        <taxon>Bacilli</taxon>
        <taxon>Bacillales</taxon>
        <taxon>Bacillaceae</taxon>
        <taxon>Bacillus</taxon>
    </lineage>
</organism>
<dbReference type="CDD" id="cd02142">
    <property type="entry name" value="McbC_SagB-like_oxidoreductase"/>
    <property type="match status" value="1"/>
</dbReference>
<dbReference type="InterPro" id="IPR020051">
    <property type="entry name" value="SagB-type_dehydrogenase"/>
</dbReference>
<dbReference type="PANTHER" id="PTHR43745:SF2">
    <property type="entry name" value="NITROREDUCTASE MJ1384-RELATED"/>
    <property type="match status" value="1"/>
</dbReference>
<protein>
    <submittedName>
        <fullName evidence="1">SagB/ThcOx family dehydrogenase</fullName>
    </submittedName>
</protein>
<gene>
    <name evidence="1" type="ORF">E2K98_14825</name>
</gene>
<dbReference type="Proteomes" id="UP000295132">
    <property type="component" value="Unassembled WGS sequence"/>
</dbReference>
<dbReference type="EMBL" id="SMYO01000006">
    <property type="protein sequence ID" value="TDK60979.1"/>
    <property type="molecule type" value="Genomic_DNA"/>
</dbReference>
<proteinExistence type="predicted"/>
<dbReference type="RefSeq" id="WP_133335355.1">
    <property type="nucleotide sequence ID" value="NZ_SMYO01000006.1"/>
</dbReference>
<sequence>MKLETFLHHLHFDTEKLAPPDWQVDWEDAPLPYKLYRGLPEIPLSGDVPLTLREREAQADPGLEELGTFLWYIYGLTHYAQFAQSAFIEGTEENNAVSYAQLFRRFVPSGGALYPNELYVYVKLEGVPQGIYHYDVAHHRLLLLREGKYDSFLSRSLGNCDVSDCFCTVFISTVFWKNFYKYNNFSYRLQGLDAGVLIGQSLEVANRMGFSSRVCYQFLDRSINHLLGLSEQDESVYAVIPLSIHPSIYCDENDHDEENVSAVELSQEVPLLKHETYNRSKRIIDYPMLKEMNEASLLETTQSFVKIIKERSRSSNSLGAELIMLPFTESPTYDLASICRERRSPDLDFIIGKVSQIQLSTLLKETFSFSYQNDLYDTRGGLETRVSLYGCFYNVEGVPNGTYSYDNNTHGLCRISQGDFREYLQNGLTMPNLNLFQVPLCLHVVGDKNHLKEKLGYRGYRIQQMEAGILLQRLLLVSCALGMGGHPLLGFDVNQCDELYRINSKGKTSLIQIPVGPYRPRAWLKGSLLS</sequence>
<dbReference type="AlphaFoldDB" id="A0A4R5VRG4"/>
<dbReference type="PANTHER" id="PTHR43745">
    <property type="entry name" value="NITROREDUCTASE MJ1384-RELATED"/>
    <property type="match status" value="1"/>
</dbReference>
<reference evidence="1 2" key="1">
    <citation type="submission" date="2019-03" db="EMBL/GenBank/DDBJ databases">
        <title>Bacillus niacini sp. nov. a Nicotinate-Metabolizing Mesophile Isolated from Soil.</title>
        <authorList>
            <person name="Zhang G."/>
        </authorList>
    </citation>
    <scope>NUCLEOTIDE SEQUENCE [LARGE SCALE GENOMIC DNA]</scope>
    <source>
        <strain evidence="1 2">WN066</strain>
    </source>
</reference>
<dbReference type="InterPro" id="IPR052544">
    <property type="entry name" value="Bacteriocin_Proc_Enz"/>
</dbReference>
<accession>A0A4R5VRG4</accession>
<evidence type="ECO:0000313" key="1">
    <source>
        <dbReference type="EMBL" id="TDK60979.1"/>
    </source>
</evidence>